<evidence type="ECO:0000313" key="1">
    <source>
        <dbReference type="EMBL" id="MTT31737.1"/>
    </source>
</evidence>
<dbReference type="RefSeq" id="WP_155218044.1">
    <property type="nucleotide sequence ID" value="NZ_WNHB01000008.1"/>
</dbReference>
<dbReference type="OrthoDB" id="2986701at2"/>
<evidence type="ECO:0000313" key="2">
    <source>
        <dbReference type="Proteomes" id="UP000440978"/>
    </source>
</evidence>
<proteinExistence type="predicted"/>
<reference evidence="1 2" key="1">
    <citation type="submission" date="2019-11" db="EMBL/GenBank/DDBJ databases">
        <title>Terrilactibacillus tamarindus sp. nov. BCM23-1 isolated from bark of Tamarindus indica.</title>
        <authorList>
            <person name="Kingkaew E."/>
            <person name="Tanasupawat S."/>
        </authorList>
    </citation>
    <scope>NUCLEOTIDE SEQUENCE [LARGE SCALE GENOMIC DNA]</scope>
    <source>
        <strain evidence="1 2">BCM23-1</strain>
    </source>
</reference>
<protein>
    <submittedName>
        <fullName evidence="1">Uncharacterized protein</fullName>
    </submittedName>
</protein>
<accession>A0A6N8CRB8</accession>
<sequence>MDRHIAYILALIQNNYGFKEIKPYRQSKFVISTDTGLKRIHIWPSEAFMKWHIEWRHRLVCDAFFIDRMYITQTGNEAASDGSYWITCHDEVVEEADIKDVLHDYIKWIGQLLTKSVFPINDHSNIKVEPSIFNIEREYQKLTRSANQAPKLTKLLTKSYPAVVSRTHQADLRITPYLPFDQVLLTPPMTNLIKLKSVYGKLFVELGQEEPTIGYSAISNLIKHWYTKLSDEQFHHFIYALVPYGLFEKEIFDKITAEMYYPNEWIYAVESSNEISSQEKEERMIHLFKKRWDLTNEVLTCMEGFRRKWVEQEYENDDD</sequence>
<dbReference type="EMBL" id="WNHB01000008">
    <property type="protein sequence ID" value="MTT31737.1"/>
    <property type="molecule type" value="Genomic_DNA"/>
</dbReference>
<comment type="caution">
    <text evidence="1">The sequence shown here is derived from an EMBL/GenBank/DDBJ whole genome shotgun (WGS) entry which is preliminary data.</text>
</comment>
<keyword evidence="2" id="KW-1185">Reference proteome</keyword>
<organism evidence="1 2">
    <name type="scientific">Terrilactibacillus tamarindi</name>
    <dbReference type="NCBI Taxonomy" id="2599694"/>
    <lineage>
        <taxon>Bacteria</taxon>
        <taxon>Bacillati</taxon>
        <taxon>Bacillota</taxon>
        <taxon>Bacilli</taxon>
        <taxon>Bacillales</taxon>
        <taxon>Bacillaceae</taxon>
        <taxon>Terrilactibacillus</taxon>
    </lineage>
</organism>
<dbReference type="AlphaFoldDB" id="A0A6N8CRB8"/>
<dbReference type="Proteomes" id="UP000440978">
    <property type="component" value="Unassembled WGS sequence"/>
</dbReference>
<gene>
    <name evidence="1" type="ORF">GMB86_06885</name>
</gene>
<name>A0A6N8CRB8_9BACI</name>